<dbReference type="Proteomes" id="UP001162162">
    <property type="component" value="Unassembled WGS sequence"/>
</dbReference>
<name>A0AAV8X0F1_9CUCU</name>
<dbReference type="PANTHER" id="PTHR22806:SF0">
    <property type="entry name" value="NUCLEOPORIN NUP37"/>
    <property type="match status" value="1"/>
</dbReference>
<proteinExistence type="predicted"/>
<evidence type="ECO:0000313" key="1">
    <source>
        <dbReference type="EMBL" id="KAJ8932453.1"/>
    </source>
</evidence>
<dbReference type="InterPro" id="IPR036322">
    <property type="entry name" value="WD40_repeat_dom_sf"/>
</dbReference>
<dbReference type="InterPro" id="IPR015943">
    <property type="entry name" value="WD40/YVTN_repeat-like_dom_sf"/>
</dbReference>
<dbReference type="EMBL" id="JAPWTK010001462">
    <property type="protein sequence ID" value="KAJ8932453.1"/>
    <property type="molecule type" value="Genomic_DNA"/>
</dbReference>
<comment type="caution">
    <text evidence="1">The sequence shown here is derived from an EMBL/GenBank/DDBJ whole genome shotgun (WGS) entry which is preliminary data.</text>
</comment>
<keyword evidence="2" id="KW-1185">Reference proteome</keyword>
<accession>A0AAV8X0F1</accession>
<evidence type="ECO:0000313" key="2">
    <source>
        <dbReference type="Proteomes" id="UP001162162"/>
    </source>
</evidence>
<protein>
    <submittedName>
        <fullName evidence="1">Uncharacterized protein</fullName>
    </submittedName>
</protein>
<organism evidence="1 2">
    <name type="scientific">Aromia moschata</name>
    <dbReference type="NCBI Taxonomy" id="1265417"/>
    <lineage>
        <taxon>Eukaryota</taxon>
        <taxon>Metazoa</taxon>
        <taxon>Ecdysozoa</taxon>
        <taxon>Arthropoda</taxon>
        <taxon>Hexapoda</taxon>
        <taxon>Insecta</taxon>
        <taxon>Pterygota</taxon>
        <taxon>Neoptera</taxon>
        <taxon>Endopterygota</taxon>
        <taxon>Coleoptera</taxon>
        <taxon>Polyphaga</taxon>
        <taxon>Cucujiformia</taxon>
        <taxon>Chrysomeloidea</taxon>
        <taxon>Cerambycidae</taxon>
        <taxon>Cerambycinae</taxon>
        <taxon>Callichromatini</taxon>
        <taxon>Aromia</taxon>
    </lineage>
</organism>
<dbReference type="Gene3D" id="2.130.10.10">
    <property type="entry name" value="YVTN repeat-like/Quinoprotein amine dehydrogenase"/>
    <property type="match status" value="1"/>
</dbReference>
<sequence length="153" mass="17345">MDIEPNFIKKFSEHGQIIRVHFSPFERSQDLILIGFEKKILLAHLEIDDYVAMKVLMEFVHPCRCTTLSFSLPVHNNMIFPENGGDIKFSRQGELVAAVNSLDGSLKIVHVKSQAIKLTGSVTLPTNVCWHYRCPIVCVGDDNKLCFWQVSAK</sequence>
<dbReference type="PANTHER" id="PTHR22806">
    <property type="entry name" value="NUCLEOPORIN NUP37 P37 -RELATED"/>
    <property type="match status" value="1"/>
</dbReference>
<dbReference type="InterPro" id="IPR037626">
    <property type="entry name" value="NUP37"/>
</dbReference>
<dbReference type="SUPFAM" id="SSF50978">
    <property type="entry name" value="WD40 repeat-like"/>
    <property type="match status" value="1"/>
</dbReference>
<dbReference type="AlphaFoldDB" id="A0AAV8X0F1"/>
<gene>
    <name evidence="1" type="ORF">NQ318_019387</name>
</gene>
<reference evidence="1" key="1">
    <citation type="journal article" date="2023" name="Insect Mol. Biol.">
        <title>Genome sequencing provides insights into the evolution of gene families encoding plant cell wall-degrading enzymes in longhorned beetles.</title>
        <authorList>
            <person name="Shin N.R."/>
            <person name="Okamura Y."/>
            <person name="Kirsch R."/>
            <person name="Pauchet Y."/>
        </authorList>
    </citation>
    <scope>NUCLEOTIDE SEQUENCE</scope>
    <source>
        <strain evidence="1">AMC_N1</strain>
    </source>
</reference>
<dbReference type="GO" id="GO:0031080">
    <property type="term" value="C:nuclear pore outer ring"/>
    <property type="evidence" value="ECO:0007669"/>
    <property type="project" value="InterPro"/>
</dbReference>